<gene>
    <name evidence="8" type="ORF">D0C36_06525</name>
</gene>
<proteinExistence type="inferred from homology"/>
<dbReference type="InterPro" id="IPR037066">
    <property type="entry name" value="Plug_dom_sf"/>
</dbReference>
<dbReference type="SUPFAM" id="SSF49464">
    <property type="entry name" value="Carboxypeptidase regulatory domain-like"/>
    <property type="match status" value="1"/>
</dbReference>
<dbReference type="Pfam" id="PF13715">
    <property type="entry name" value="CarbopepD_reg_2"/>
    <property type="match status" value="1"/>
</dbReference>
<keyword evidence="5" id="KW-0732">Signal</keyword>
<evidence type="ECO:0000313" key="8">
    <source>
        <dbReference type="EMBL" id="RFZ95178.1"/>
    </source>
</evidence>
<protein>
    <submittedName>
        <fullName evidence="8">TonB-dependent receptor</fullName>
    </submittedName>
</protein>
<evidence type="ECO:0000256" key="3">
    <source>
        <dbReference type="ARBA" id="ARBA00023237"/>
    </source>
</evidence>
<accession>A0A372NYH8</accession>
<dbReference type="InterPro" id="IPR008969">
    <property type="entry name" value="CarboxyPept-like_regulatory"/>
</dbReference>
<evidence type="ECO:0000256" key="5">
    <source>
        <dbReference type="SAM" id="SignalP"/>
    </source>
</evidence>
<keyword evidence="8" id="KW-0675">Receptor</keyword>
<evidence type="ECO:0000259" key="6">
    <source>
        <dbReference type="Pfam" id="PF00593"/>
    </source>
</evidence>
<dbReference type="Pfam" id="PF07715">
    <property type="entry name" value="Plug"/>
    <property type="match status" value="1"/>
</dbReference>
<dbReference type="Gene3D" id="2.60.40.1120">
    <property type="entry name" value="Carboxypeptidase-like, regulatory domain"/>
    <property type="match status" value="1"/>
</dbReference>
<evidence type="ECO:0000259" key="7">
    <source>
        <dbReference type="Pfam" id="PF07715"/>
    </source>
</evidence>
<dbReference type="Proteomes" id="UP000264217">
    <property type="component" value="Unassembled WGS sequence"/>
</dbReference>
<keyword evidence="2 4" id="KW-0472">Membrane</keyword>
<dbReference type="Pfam" id="PF00593">
    <property type="entry name" value="TonB_dep_Rec_b-barrel"/>
    <property type="match status" value="1"/>
</dbReference>
<feature type="chain" id="PRO_5016813046" evidence="5">
    <location>
        <begin position="29"/>
        <end position="939"/>
    </location>
</feature>
<feature type="domain" description="TonB-dependent receptor plug" evidence="7">
    <location>
        <begin position="142"/>
        <end position="238"/>
    </location>
</feature>
<evidence type="ECO:0000313" key="9">
    <source>
        <dbReference type="Proteomes" id="UP000264217"/>
    </source>
</evidence>
<reference evidence="8 9" key="1">
    <citation type="submission" date="2018-08" db="EMBL/GenBank/DDBJ databases">
        <title>Mucilaginibacter sp. MYSH2.</title>
        <authorList>
            <person name="Seo T."/>
        </authorList>
    </citation>
    <scope>NUCLEOTIDE SEQUENCE [LARGE SCALE GENOMIC DNA]</scope>
    <source>
        <strain evidence="8 9">MYSH2</strain>
    </source>
</reference>
<dbReference type="AlphaFoldDB" id="A0A372NYH8"/>
<evidence type="ECO:0000256" key="1">
    <source>
        <dbReference type="ARBA" id="ARBA00004442"/>
    </source>
</evidence>
<dbReference type="PANTHER" id="PTHR40980">
    <property type="entry name" value="PLUG DOMAIN-CONTAINING PROTEIN"/>
    <property type="match status" value="1"/>
</dbReference>
<organism evidence="8 9">
    <name type="scientific">Mucilaginibacter conchicola</name>
    <dbReference type="NCBI Taxonomy" id="2303333"/>
    <lineage>
        <taxon>Bacteria</taxon>
        <taxon>Pseudomonadati</taxon>
        <taxon>Bacteroidota</taxon>
        <taxon>Sphingobacteriia</taxon>
        <taxon>Sphingobacteriales</taxon>
        <taxon>Sphingobacteriaceae</taxon>
        <taxon>Mucilaginibacter</taxon>
    </lineage>
</organism>
<dbReference type="InterPro" id="IPR000531">
    <property type="entry name" value="Beta-barrel_TonB"/>
</dbReference>
<dbReference type="OrthoDB" id="9768470at2"/>
<name>A0A372NYH8_9SPHI</name>
<sequence length="939" mass="104443">MKLIHVKKIIYAISTLMLVALLFNGAYAQTTGKIAGKVIDAKTSETLIGATVNIEGTTTGAATDVDGKYTLSGLKPGKYTVLVRYIGYQTKSVSDVEVKAGEVTALNITASASESTALKEVVVRATYRQASVASLYAVQKNSVSISDGISSEVIKRSPDRNTADVLKRVSGATVQDNKFVVIRGLSDRYNTALLDGGPLPSTENNRKAFSFDIVPSNLVENLTITKTATPDNPGDFAGGLIHIQTKDLPDQNFISFGIAGGYNTASTGKDFISGPRNTSDYFGFDNGKRQLPNGFATTDQVTTNALTQQQSNANLRAMPNDWNRYVNTALPTQNYQFSIGRVHDAKESGNRFGAIFALTYRNQQNIYSDIQRDFYQYKYNDDAYKFSTNVGALLNLGYTFGKNKITFKNVYNRIYDDQYLGREGHNNSDLDVKYYAFDLQQKALLKSTLEGNHPIGEKGAKLNWELSYGNVLNDQPGQRKALYTRQTNSGEPFRAQLTSLTKENSTLFGKLNEDSYSGGVNYSMPVKLFTQSTFKAGVSSLYRTRRYDVRFVGPLFADAFANDPNNFDELNQIMQRPLNTLFAPDLINRGVYKLAEVALTPSDSYTANSTTNAGYLMLDNKLTEKLRFVWGARVEQFTTNVTPISYQNPGDNVHQQYTDILPSANLTYALTEKINLRASYSRTLARPEFRELATSQYYDYELLAFQQGNPNLKRTNIDNFDVRFELFPSAGQIFSVSGFYKKFKNAIEAFNSDGTSTRIIQYFNSARANVYGVELEARKSLDFIKPTDFLKNTTVYANVSVAKSVADNPVNAGINLQYKDRPLLGQAPYVINAGVQHSFLNNKLIFNALYNRVGPRLSLAAGALYKNVFDVPRDVIDAQLGLKVLKGKGEIKINAGDILNQRFTFFFDDNNNKRFDKGDYTQSSYRVGSTYTASFTYTL</sequence>
<keyword evidence="9" id="KW-1185">Reference proteome</keyword>
<dbReference type="InterPro" id="IPR036942">
    <property type="entry name" value="Beta-barrel_TonB_sf"/>
</dbReference>
<keyword evidence="3" id="KW-0998">Cell outer membrane</keyword>
<dbReference type="InterPro" id="IPR012910">
    <property type="entry name" value="Plug_dom"/>
</dbReference>
<dbReference type="GO" id="GO:0009279">
    <property type="term" value="C:cell outer membrane"/>
    <property type="evidence" value="ECO:0007669"/>
    <property type="project" value="UniProtKB-SubCell"/>
</dbReference>
<dbReference type="SUPFAM" id="SSF56935">
    <property type="entry name" value="Porins"/>
    <property type="match status" value="1"/>
</dbReference>
<evidence type="ECO:0000256" key="4">
    <source>
        <dbReference type="RuleBase" id="RU003357"/>
    </source>
</evidence>
<comment type="caution">
    <text evidence="8">The sequence shown here is derived from an EMBL/GenBank/DDBJ whole genome shotgun (WGS) entry which is preliminary data.</text>
</comment>
<dbReference type="Gene3D" id="2.40.170.20">
    <property type="entry name" value="TonB-dependent receptor, beta-barrel domain"/>
    <property type="match status" value="1"/>
</dbReference>
<dbReference type="EMBL" id="QWDC01000001">
    <property type="protein sequence ID" value="RFZ95178.1"/>
    <property type="molecule type" value="Genomic_DNA"/>
</dbReference>
<feature type="signal peptide" evidence="5">
    <location>
        <begin position="1"/>
        <end position="28"/>
    </location>
</feature>
<evidence type="ECO:0000256" key="2">
    <source>
        <dbReference type="ARBA" id="ARBA00023136"/>
    </source>
</evidence>
<comment type="similarity">
    <text evidence="4">Belongs to the TonB-dependent receptor family.</text>
</comment>
<feature type="domain" description="TonB-dependent receptor-like beta-barrel" evidence="6">
    <location>
        <begin position="483"/>
        <end position="862"/>
    </location>
</feature>
<dbReference type="Gene3D" id="2.170.130.10">
    <property type="entry name" value="TonB-dependent receptor, plug domain"/>
    <property type="match status" value="1"/>
</dbReference>
<keyword evidence="4" id="KW-0798">TonB box</keyword>
<comment type="subcellular location">
    <subcellularLocation>
        <location evidence="1 4">Cell outer membrane</location>
    </subcellularLocation>
</comment>
<dbReference type="PANTHER" id="PTHR40980:SF5">
    <property type="entry name" value="TONB-DEPENDENT RECEPTOR"/>
    <property type="match status" value="1"/>
</dbReference>